<dbReference type="Proteomes" id="UP001217754">
    <property type="component" value="Chromosome 4"/>
</dbReference>
<sequence>MEPVRASDAPSSRNNVFFESVHLPSPPKAKPPLKLDRKLQGPPRRPTELSAKRGHVKRPSFGRMSTEQRVSEHERIRADDSVDIRVFLEREYKLGEGRNAEVYLGAYRDTHLHEVDWELCAVKRMQVDRESQLAGLDEAFALRRLGPHPRIVRLITVMDEVGVRAEGAEEYVPSATDLPRLLILLEHLPFTMATFVHREPHAVDLEQWMTWATQLASTVEWLHARGCVHGDIKMQNVLLTHDLQIKLCDFTSVLFSNAAVPATDCLTVGTPQFRAPELFTTSRWTPREGEDDTHPALSYTLDIFSLGVLLYSLATGVEPSRRVRSVMAMRQRQALFFQSEEDDRIERMSIHDDDDLRSSPATLRGVERSPVRSSSQMSDRSLRVAPVAIERLLDPSPLPHGVLSTAPHKPAADAAQVLRTKSLSATSRNVHGSSLNRCLSTSTHEPVWRTRMRPERTVSDTERRVVGRARGVSQGNSRAPHAALLPPLELGSESLVSAMDSVVLQGDAPGTHSPLLQGDAPGTRSPLLQPPKDPRPMRLDDLHQPYPDGAPALILPGGGRLPDHIRALIQQMVSPHPEERPSAAQVLAALHAP</sequence>
<evidence type="ECO:0000259" key="5">
    <source>
        <dbReference type="PROSITE" id="PS50011"/>
    </source>
</evidence>
<evidence type="ECO:0000256" key="3">
    <source>
        <dbReference type="PROSITE-ProRule" id="PRU10141"/>
    </source>
</evidence>
<feature type="region of interest" description="Disordered" evidence="4">
    <location>
        <begin position="1"/>
        <end position="73"/>
    </location>
</feature>
<evidence type="ECO:0000256" key="1">
    <source>
        <dbReference type="ARBA" id="ARBA00022741"/>
    </source>
</evidence>
<dbReference type="Gene3D" id="3.30.200.20">
    <property type="entry name" value="Phosphorylase Kinase, domain 1"/>
    <property type="match status" value="1"/>
</dbReference>
<dbReference type="SMART" id="SM00220">
    <property type="entry name" value="S_TKc"/>
    <property type="match status" value="1"/>
</dbReference>
<organism evidence="6 7">
    <name type="scientific">Malassezia japonica</name>
    <dbReference type="NCBI Taxonomy" id="223818"/>
    <lineage>
        <taxon>Eukaryota</taxon>
        <taxon>Fungi</taxon>
        <taxon>Dikarya</taxon>
        <taxon>Basidiomycota</taxon>
        <taxon>Ustilaginomycotina</taxon>
        <taxon>Malasseziomycetes</taxon>
        <taxon>Malasseziales</taxon>
        <taxon>Malasseziaceae</taxon>
        <taxon>Malassezia</taxon>
    </lineage>
</organism>
<dbReference type="InterPro" id="IPR051681">
    <property type="entry name" value="Ser/Thr_Kinases-Pseudokinases"/>
</dbReference>
<dbReference type="SUPFAM" id="SSF56112">
    <property type="entry name" value="Protein kinase-like (PK-like)"/>
    <property type="match status" value="1"/>
</dbReference>
<protein>
    <recommendedName>
        <fullName evidence="5">Protein kinase domain-containing protein</fullName>
    </recommendedName>
</protein>
<dbReference type="Gene3D" id="1.10.510.10">
    <property type="entry name" value="Transferase(Phosphotransferase) domain 1"/>
    <property type="match status" value="1"/>
</dbReference>
<gene>
    <name evidence="6" type="ORF">MJAP1_002505</name>
</gene>
<proteinExistence type="predicted"/>
<dbReference type="RefSeq" id="XP_060122423.1">
    <property type="nucleotide sequence ID" value="XM_060266440.1"/>
</dbReference>
<dbReference type="InterPro" id="IPR017441">
    <property type="entry name" value="Protein_kinase_ATP_BS"/>
</dbReference>
<feature type="region of interest" description="Disordered" evidence="4">
    <location>
        <begin position="505"/>
        <end position="540"/>
    </location>
</feature>
<evidence type="ECO:0000313" key="6">
    <source>
        <dbReference type="EMBL" id="WFD39526.1"/>
    </source>
</evidence>
<accession>A0AAF0JG30</accession>
<dbReference type="Pfam" id="PF00069">
    <property type="entry name" value="Pkinase"/>
    <property type="match status" value="1"/>
</dbReference>
<dbReference type="GO" id="GO:0004674">
    <property type="term" value="F:protein serine/threonine kinase activity"/>
    <property type="evidence" value="ECO:0007669"/>
    <property type="project" value="TreeGrafter"/>
</dbReference>
<reference evidence="6" key="1">
    <citation type="submission" date="2023-03" db="EMBL/GenBank/DDBJ databases">
        <title>Mating type loci evolution in Malassezia.</title>
        <authorList>
            <person name="Coelho M.A."/>
        </authorList>
    </citation>
    <scope>NUCLEOTIDE SEQUENCE</scope>
    <source>
        <strain evidence="6">CBS 9431</strain>
    </source>
</reference>
<feature type="binding site" evidence="3">
    <location>
        <position position="123"/>
    </location>
    <ligand>
        <name>ATP</name>
        <dbReference type="ChEBI" id="CHEBI:30616"/>
    </ligand>
</feature>
<dbReference type="EMBL" id="CP119961">
    <property type="protein sequence ID" value="WFD39526.1"/>
    <property type="molecule type" value="Genomic_DNA"/>
</dbReference>
<dbReference type="PROSITE" id="PS50011">
    <property type="entry name" value="PROTEIN_KINASE_DOM"/>
    <property type="match status" value="1"/>
</dbReference>
<dbReference type="GeneID" id="85226156"/>
<dbReference type="PROSITE" id="PS00107">
    <property type="entry name" value="PROTEIN_KINASE_ATP"/>
    <property type="match status" value="1"/>
</dbReference>
<dbReference type="InterPro" id="IPR000719">
    <property type="entry name" value="Prot_kinase_dom"/>
</dbReference>
<keyword evidence="1 3" id="KW-0547">Nucleotide-binding</keyword>
<feature type="compositionally biased region" description="Basic and acidic residues" evidence="4">
    <location>
        <begin position="33"/>
        <end position="51"/>
    </location>
</feature>
<dbReference type="InterPro" id="IPR011009">
    <property type="entry name" value="Kinase-like_dom_sf"/>
</dbReference>
<evidence type="ECO:0000313" key="7">
    <source>
        <dbReference type="Proteomes" id="UP001217754"/>
    </source>
</evidence>
<dbReference type="InterPro" id="IPR008271">
    <property type="entry name" value="Ser/Thr_kinase_AS"/>
</dbReference>
<evidence type="ECO:0000256" key="4">
    <source>
        <dbReference type="SAM" id="MobiDB-lite"/>
    </source>
</evidence>
<evidence type="ECO:0000256" key="2">
    <source>
        <dbReference type="ARBA" id="ARBA00022840"/>
    </source>
</evidence>
<dbReference type="PROSITE" id="PS00108">
    <property type="entry name" value="PROTEIN_KINASE_ST"/>
    <property type="match status" value="1"/>
</dbReference>
<dbReference type="PANTHER" id="PTHR44329">
    <property type="entry name" value="SERINE/THREONINE-PROTEIN KINASE TNNI3K-RELATED"/>
    <property type="match status" value="1"/>
</dbReference>
<feature type="domain" description="Protein kinase" evidence="5">
    <location>
        <begin position="88"/>
        <end position="593"/>
    </location>
</feature>
<feature type="region of interest" description="Disordered" evidence="4">
    <location>
        <begin position="350"/>
        <end position="379"/>
    </location>
</feature>
<dbReference type="CDD" id="cd00180">
    <property type="entry name" value="PKc"/>
    <property type="match status" value="1"/>
</dbReference>
<dbReference type="GO" id="GO:0005524">
    <property type="term" value="F:ATP binding"/>
    <property type="evidence" value="ECO:0007669"/>
    <property type="project" value="UniProtKB-UniRule"/>
</dbReference>
<dbReference type="AlphaFoldDB" id="A0AAF0JG30"/>
<keyword evidence="7" id="KW-1185">Reference proteome</keyword>
<name>A0AAF0JG30_9BASI</name>
<keyword evidence="2 3" id="KW-0067">ATP-binding</keyword>